<dbReference type="Proteomes" id="UP000778578">
    <property type="component" value="Unassembled WGS sequence"/>
</dbReference>
<comment type="caution">
    <text evidence="2">The sequence shown here is derived from an EMBL/GenBank/DDBJ whole genome shotgun (WGS) entry which is preliminary data.</text>
</comment>
<sequence>MSVVVHPLAIQALQAPDLGSEVHTGIDLQTVPTWLLWISATVGLGAFVAALFRMMPPALRRRGPGVSVWTAAALFMAASALSRNPRGALWFGAIGFLMTSLPLLWMGRLPADMPSAKDPRARQHPQYGEVARRGRIAGLAILVLVVAETALSVAFVRGL</sequence>
<dbReference type="EMBL" id="JAINZZ010000079">
    <property type="protein sequence ID" value="MBY8882609.1"/>
    <property type="molecule type" value="Genomic_DNA"/>
</dbReference>
<dbReference type="RefSeq" id="WP_222969061.1">
    <property type="nucleotide sequence ID" value="NZ_JAINZZ010000079.1"/>
</dbReference>
<evidence type="ECO:0000313" key="3">
    <source>
        <dbReference type="Proteomes" id="UP000778578"/>
    </source>
</evidence>
<keyword evidence="1" id="KW-1133">Transmembrane helix</keyword>
<accession>A0ABS7QHF3</accession>
<proteinExistence type="predicted"/>
<evidence type="ECO:0000256" key="1">
    <source>
        <dbReference type="SAM" id="Phobius"/>
    </source>
</evidence>
<protein>
    <submittedName>
        <fullName evidence="2">Uncharacterized protein</fullName>
    </submittedName>
</protein>
<feature type="transmembrane region" description="Helical" evidence="1">
    <location>
        <begin position="34"/>
        <end position="52"/>
    </location>
</feature>
<keyword evidence="1" id="KW-0812">Transmembrane</keyword>
<keyword evidence="1" id="KW-0472">Membrane</keyword>
<feature type="transmembrane region" description="Helical" evidence="1">
    <location>
        <begin position="136"/>
        <end position="156"/>
    </location>
</feature>
<organism evidence="2 3">
    <name type="scientific">Actinacidiphila acidipaludis</name>
    <dbReference type="NCBI Taxonomy" id="2873382"/>
    <lineage>
        <taxon>Bacteria</taxon>
        <taxon>Bacillati</taxon>
        <taxon>Actinomycetota</taxon>
        <taxon>Actinomycetes</taxon>
        <taxon>Kitasatosporales</taxon>
        <taxon>Streptomycetaceae</taxon>
        <taxon>Actinacidiphila</taxon>
    </lineage>
</organism>
<gene>
    <name evidence="2" type="ORF">K7862_33960</name>
</gene>
<reference evidence="2 3" key="1">
    <citation type="submission" date="2021-08" db="EMBL/GenBank/DDBJ databases">
        <title>WGS of actinomycetes from Thailand.</title>
        <authorList>
            <person name="Thawai C."/>
        </authorList>
    </citation>
    <scope>NUCLEOTIDE SEQUENCE [LARGE SCALE GENOMIC DNA]</scope>
    <source>
        <strain evidence="2 3">PLK6-54</strain>
    </source>
</reference>
<evidence type="ECO:0000313" key="2">
    <source>
        <dbReference type="EMBL" id="MBY8882609.1"/>
    </source>
</evidence>
<name>A0ABS7QHF3_9ACTN</name>
<keyword evidence="3" id="KW-1185">Reference proteome</keyword>
<feature type="transmembrane region" description="Helical" evidence="1">
    <location>
        <begin position="88"/>
        <end position="107"/>
    </location>
</feature>